<sequence>MMQALGRRYVRYFNRTYKRSGTLWEGRFRAGLVQATDYLLVCQRYIELNPVRAGMVDDPSAYVWSSYRAHAFGLKVAMHTPHEEYLRLALNDADRQGAYRQLFKAHMEPGMVTSIRSAVNAGLALGDGRFKDELEALHDRRQRPAVVGRPIITPDVE</sequence>
<dbReference type="GO" id="GO:0006313">
    <property type="term" value="P:DNA transposition"/>
    <property type="evidence" value="ECO:0007669"/>
    <property type="project" value="InterPro"/>
</dbReference>
<organism evidence="1 2">
    <name type="scientific">Simiduia agarivorans (strain DSM 21679 / JCM 13881 / BCRC 17597 / SA1)</name>
    <dbReference type="NCBI Taxonomy" id="1117647"/>
    <lineage>
        <taxon>Bacteria</taxon>
        <taxon>Pseudomonadati</taxon>
        <taxon>Pseudomonadota</taxon>
        <taxon>Gammaproteobacteria</taxon>
        <taxon>Cellvibrionales</taxon>
        <taxon>Cellvibrionaceae</taxon>
        <taxon>Simiduia</taxon>
    </lineage>
</organism>
<dbReference type="SUPFAM" id="SSF143422">
    <property type="entry name" value="Transposase IS200-like"/>
    <property type="match status" value="1"/>
</dbReference>
<dbReference type="HOGENOM" id="CLU_068226_1_2_6"/>
<dbReference type="EMBL" id="CP003746">
    <property type="protein sequence ID" value="AFU98363.1"/>
    <property type="molecule type" value="Genomic_DNA"/>
</dbReference>
<dbReference type="InterPro" id="IPR036515">
    <property type="entry name" value="Transposase_17_sf"/>
</dbReference>
<dbReference type="Proteomes" id="UP000000466">
    <property type="component" value="Chromosome"/>
</dbReference>
<dbReference type="KEGG" id="saga:M5M_05810"/>
<evidence type="ECO:0000313" key="1">
    <source>
        <dbReference type="EMBL" id="AFU98363.1"/>
    </source>
</evidence>
<proteinExistence type="predicted"/>
<evidence type="ECO:0000313" key="2">
    <source>
        <dbReference type="Proteomes" id="UP000000466"/>
    </source>
</evidence>
<dbReference type="GO" id="GO:0004803">
    <property type="term" value="F:transposase activity"/>
    <property type="evidence" value="ECO:0007669"/>
    <property type="project" value="InterPro"/>
</dbReference>
<dbReference type="AlphaFoldDB" id="K4KK11"/>
<reference evidence="1 2" key="1">
    <citation type="journal article" date="2013" name="Genome Announc.">
        <title>Complete genome sequence of Simiduia agarivorans SA1(T), a marine bacterium able to degrade a variety of polysaccharides.</title>
        <authorList>
            <person name="Lin S.Y."/>
            <person name="Shieh W.Y."/>
            <person name="Chen J.S."/>
            <person name="Tang S.L."/>
        </authorList>
    </citation>
    <scope>NUCLEOTIDE SEQUENCE [LARGE SCALE GENOMIC DNA]</scope>
    <source>
        <strain evidence="2">DSM 21679 / JCM 13881 / BCRC 17597 / SA1</strain>
    </source>
</reference>
<gene>
    <name evidence="1" type="ordered locus">M5M_05810</name>
</gene>
<dbReference type="GO" id="GO:0003677">
    <property type="term" value="F:DNA binding"/>
    <property type="evidence" value="ECO:0007669"/>
    <property type="project" value="InterPro"/>
</dbReference>
<dbReference type="Gene3D" id="3.30.70.1290">
    <property type="entry name" value="Transposase IS200-like"/>
    <property type="match status" value="1"/>
</dbReference>
<keyword evidence="2" id="KW-1185">Reference proteome</keyword>
<dbReference type="PANTHER" id="PTHR34322">
    <property type="entry name" value="TRANSPOSASE, Y1_TNP DOMAIN-CONTAINING"/>
    <property type="match status" value="1"/>
</dbReference>
<protein>
    <submittedName>
        <fullName evidence="1">Transposase-like protein</fullName>
    </submittedName>
</protein>
<accession>K4KK11</accession>
<name>K4KK11_SIMAS</name>
<dbReference type="PANTHER" id="PTHR34322:SF2">
    <property type="entry name" value="TRANSPOSASE IS200-LIKE DOMAIN-CONTAINING PROTEIN"/>
    <property type="match status" value="1"/>
</dbReference>
<dbReference type="eggNOG" id="COG1943">
    <property type="taxonomic scope" value="Bacteria"/>
</dbReference>